<sequence>MGRQRFFALKRCLGVLCLTLLQALWLSPVAAETELSGYYKNIFLRNGENLFAGNRLRLKFLVDFNQYVQAEIQYTNQLTFGQFPKIQTPLNTTNFFKTDQVLLRADGLDWTHSFYRAFVSFKLKNLDIVLGRQRIAWGTGRFWNPTDLLNPFDPTNIEGSERTGVDALNLKLSTDRLSYLSWVGAPGPSFAESSLASRYHTTIGPHDLSLMTGKFKDSLVIGGDYAGSYQGAGVRLEASYTLSPLKNFWKAVLSLDYQFSRLYLLGEYFYNGQGESDRRHYDLEGRLAGRIRNLGQNYLGTTLSYQLSPLMSLSGLALINLNDGSCVLGPTLSYSMGPNTDLIFGLNAYLGLPETEFGRNSVLIFNQMQWSF</sequence>
<feature type="signal peptide" evidence="1">
    <location>
        <begin position="1"/>
        <end position="31"/>
    </location>
</feature>
<name>A0A2M7G4I3_9BACT</name>
<comment type="caution">
    <text evidence="2">The sequence shown here is derived from an EMBL/GenBank/DDBJ whole genome shotgun (WGS) entry which is preliminary data.</text>
</comment>
<dbReference type="AlphaFoldDB" id="A0A2M7G4I3"/>
<proteinExistence type="predicted"/>
<evidence type="ECO:0000313" key="3">
    <source>
        <dbReference type="Proteomes" id="UP000231019"/>
    </source>
</evidence>
<protein>
    <recommendedName>
        <fullName evidence="4">Porin</fullName>
    </recommendedName>
</protein>
<evidence type="ECO:0000256" key="1">
    <source>
        <dbReference type="SAM" id="SignalP"/>
    </source>
</evidence>
<evidence type="ECO:0000313" key="2">
    <source>
        <dbReference type="EMBL" id="PIW16717.1"/>
    </source>
</evidence>
<dbReference type="Proteomes" id="UP000231019">
    <property type="component" value="Unassembled WGS sequence"/>
</dbReference>
<organism evidence="2 3">
    <name type="scientific">bacterium (Candidatus Blackallbacteria) CG17_big_fil_post_rev_8_21_14_2_50_48_46</name>
    <dbReference type="NCBI Taxonomy" id="2014261"/>
    <lineage>
        <taxon>Bacteria</taxon>
        <taxon>Candidatus Blackallbacteria</taxon>
    </lineage>
</organism>
<keyword evidence="1" id="KW-0732">Signal</keyword>
<accession>A0A2M7G4I3</accession>
<gene>
    <name evidence="2" type="ORF">COW36_13205</name>
</gene>
<dbReference type="EMBL" id="PFFQ01000037">
    <property type="protein sequence ID" value="PIW16717.1"/>
    <property type="molecule type" value="Genomic_DNA"/>
</dbReference>
<evidence type="ECO:0008006" key="4">
    <source>
        <dbReference type="Google" id="ProtNLM"/>
    </source>
</evidence>
<feature type="chain" id="PRO_5014934905" description="Porin" evidence="1">
    <location>
        <begin position="32"/>
        <end position="372"/>
    </location>
</feature>
<reference evidence="2 3" key="1">
    <citation type="submission" date="2017-09" db="EMBL/GenBank/DDBJ databases">
        <title>Depth-based differentiation of microbial function through sediment-hosted aquifers and enrichment of novel symbionts in the deep terrestrial subsurface.</title>
        <authorList>
            <person name="Probst A.J."/>
            <person name="Ladd B."/>
            <person name="Jarett J.K."/>
            <person name="Geller-Mcgrath D.E."/>
            <person name="Sieber C.M."/>
            <person name="Emerson J.B."/>
            <person name="Anantharaman K."/>
            <person name="Thomas B.C."/>
            <person name="Malmstrom R."/>
            <person name="Stieglmeier M."/>
            <person name="Klingl A."/>
            <person name="Woyke T."/>
            <person name="Ryan C.M."/>
            <person name="Banfield J.F."/>
        </authorList>
    </citation>
    <scope>NUCLEOTIDE SEQUENCE [LARGE SCALE GENOMIC DNA]</scope>
    <source>
        <strain evidence="2">CG17_big_fil_post_rev_8_21_14_2_50_48_46</strain>
    </source>
</reference>